<evidence type="ECO:0000256" key="10">
    <source>
        <dbReference type="ARBA" id="ARBA00049359"/>
    </source>
</evidence>
<proteinExistence type="inferred from homology"/>
<evidence type="ECO:0000256" key="5">
    <source>
        <dbReference type="ARBA" id="ARBA00019045"/>
    </source>
</evidence>
<dbReference type="PRINTS" id="PR00682">
    <property type="entry name" value="IPNSYNTHASE"/>
</dbReference>
<dbReference type="GO" id="GO:0102276">
    <property type="term" value="F:2-oxoglutarate oxygenase/decarboxylase (ethylene-forming) activity"/>
    <property type="evidence" value="ECO:0007669"/>
    <property type="project" value="UniProtKB-EC"/>
</dbReference>
<evidence type="ECO:0000256" key="11">
    <source>
        <dbReference type="RuleBase" id="RU003682"/>
    </source>
</evidence>
<evidence type="ECO:0000259" key="13">
    <source>
        <dbReference type="PROSITE" id="PS51471"/>
    </source>
</evidence>
<dbReference type="InterPro" id="IPR050231">
    <property type="entry name" value="Iron_ascorbate_oxido_reductase"/>
</dbReference>
<reference evidence="14 15" key="1">
    <citation type="submission" date="2018-10" db="EMBL/GenBank/DDBJ databases">
        <title>Genomic Encyclopedia of Type Strains, Phase IV (KMG-IV): sequencing the most valuable type-strain genomes for metagenomic binning, comparative biology and taxonomic classification.</title>
        <authorList>
            <person name="Goeker M."/>
        </authorList>
    </citation>
    <scope>NUCLEOTIDE SEQUENCE [LARGE SCALE GENOMIC DNA]</scope>
    <source>
        <strain evidence="14 15">DSM 22008</strain>
    </source>
</reference>
<accession>A0A420WJP9</accession>
<dbReference type="GO" id="GO:0046872">
    <property type="term" value="F:metal ion binding"/>
    <property type="evidence" value="ECO:0007669"/>
    <property type="project" value="UniProtKB-KW"/>
</dbReference>
<dbReference type="GO" id="GO:0051213">
    <property type="term" value="F:dioxygenase activity"/>
    <property type="evidence" value="ECO:0007669"/>
    <property type="project" value="UniProtKB-KW"/>
</dbReference>
<evidence type="ECO:0000256" key="4">
    <source>
        <dbReference type="ARBA" id="ARBA00012531"/>
    </source>
</evidence>
<evidence type="ECO:0000313" key="14">
    <source>
        <dbReference type="EMBL" id="RKQ71135.1"/>
    </source>
</evidence>
<dbReference type="OrthoDB" id="21825at2"/>
<evidence type="ECO:0000313" key="15">
    <source>
        <dbReference type="Proteomes" id="UP000282211"/>
    </source>
</evidence>
<keyword evidence="11" id="KW-0560">Oxidoreductase</keyword>
<dbReference type="InterPro" id="IPR005123">
    <property type="entry name" value="Oxoglu/Fe-dep_dioxygenase_dom"/>
</dbReference>
<comment type="catalytic activity">
    <reaction evidence="9">
        <text>2-oxoglutarate + O2 + 2 H(+) = ethene + 3 CO2 + H2O</text>
        <dbReference type="Rhea" id="RHEA:31523"/>
        <dbReference type="ChEBI" id="CHEBI:15377"/>
        <dbReference type="ChEBI" id="CHEBI:15378"/>
        <dbReference type="ChEBI" id="CHEBI:15379"/>
        <dbReference type="ChEBI" id="CHEBI:16526"/>
        <dbReference type="ChEBI" id="CHEBI:16810"/>
        <dbReference type="ChEBI" id="CHEBI:18153"/>
        <dbReference type="EC" id="1.13.12.19"/>
    </reaction>
</comment>
<dbReference type="EMBL" id="RBII01000001">
    <property type="protein sequence ID" value="RKQ71135.1"/>
    <property type="molecule type" value="Genomic_DNA"/>
</dbReference>
<keyword evidence="11" id="KW-0479">Metal-binding</keyword>
<dbReference type="InterPro" id="IPR044861">
    <property type="entry name" value="IPNS-like_FE2OG_OXY"/>
</dbReference>
<dbReference type="Proteomes" id="UP000282211">
    <property type="component" value="Unassembled WGS sequence"/>
</dbReference>
<dbReference type="RefSeq" id="WP_121098937.1">
    <property type="nucleotide sequence ID" value="NZ_RBII01000001.1"/>
</dbReference>
<dbReference type="AlphaFoldDB" id="A0A420WJP9"/>
<comment type="similarity">
    <text evidence="11">Belongs to the iron/ascorbate-dependent oxidoreductase family.</text>
</comment>
<dbReference type="PROSITE" id="PS51471">
    <property type="entry name" value="FE2OG_OXY"/>
    <property type="match status" value="1"/>
</dbReference>
<comment type="caution">
    <text evidence="14">The sequence shown here is derived from an EMBL/GenBank/DDBJ whole genome shotgun (WGS) entry which is preliminary data.</text>
</comment>
<evidence type="ECO:0000256" key="1">
    <source>
        <dbReference type="ARBA" id="ARBA00001954"/>
    </source>
</evidence>
<evidence type="ECO:0000256" key="2">
    <source>
        <dbReference type="ARBA" id="ARBA00004767"/>
    </source>
</evidence>
<comment type="cofactor">
    <cofactor evidence="1">
        <name>Fe(2+)</name>
        <dbReference type="ChEBI" id="CHEBI:29033"/>
    </cofactor>
</comment>
<dbReference type="EC" id="1.13.12.19" evidence="4"/>
<feature type="domain" description="Fe2OG dioxygenase" evidence="13">
    <location>
        <begin position="164"/>
        <end position="271"/>
    </location>
</feature>
<comment type="catalytic activity">
    <reaction evidence="10">
        <text>L-arginine + 2-oxoglutarate + O2 = guanidine + L-glutamate 5-semialdehyde + succinate + CO2</text>
        <dbReference type="Rhea" id="RHEA:31535"/>
        <dbReference type="ChEBI" id="CHEBI:15379"/>
        <dbReference type="ChEBI" id="CHEBI:16526"/>
        <dbReference type="ChEBI" id="CHEBI:16810"/>
        <dbReference type="ChEBI" id="CHEBI:30031"/>
        <dbReference type="ChEBI" id="CHEBI:30087"/>
        <dbReference type="ChEBI" id="CHEBI:32682"/>
        <dbReference type="ChEBI" id="CHEBI:58066"/>
        <dbReference type="EC" id="1.14.20.7"/>
    </reaction>
</comment>
<keyword evidence="14" id="KW-0223">Dioxygenase</keyword>
<dbReference type="EC" id="1.14.20.7" evidence="3"/>
<evidence type="ECO:0000256" key="12">
    <source>
        <dbReference type="SAM" id="MobiDB-lite"/>
    </source>
</evidence>
<dbReference type="Pfam" id="PF14226">
    <property type="entry name" value="DIOX_N"/>
    <property type="match status" value="1"/>
</dbReference>
<gene>
    <name evidence="14" type="ORF">DES40_0446</name>
</gene>
<dbReference type="InterPro" id="IPR026992">
    <property type="entry name" value="DIOX_N"/>
</dbReference>
<dbReference type="Gene3D" id="2.60.120.330">
    <property type="entry name" value="B-lactam Antibiotic, Isopenicillin N Synthase, Chain"/>
    <property type="match status" value="1"/>
</dbReference>
<evidence type="ECO:0000256" key="7">
    <source>
        <dbReference type="ARBA" id="ARBA00031011"/>
    </source>
</evidence>
<name>A0A420WJP9_9PROT</name>
<keyword evidence="11" id="KW-0408">Iron</keyword>
<dbReference type="InterPro" id="IPR027443">
    <property type="entry name" value="IPNS-like_sf"/>
</dbReference>
<keyword evidence="15" id="KW-1185">Reference proteome</keyword>
<dbReference type="InParanoid" id="A0A420WJP9"/>
<protein>
    <recommendedName>
        <fullName evidence="5">2-oxoglutarate-dependent ethylene/succinate-forming enzyme</fullName>
        <ecNumber evidence="4">1.13.12.19</ecNumber>
        <ecNumber evidence="3">1.14.20.7</ecNumber>
    </recommendedName>
    <alternativeName>
        <fullName evidence="7">2-oxoglutarate dioxygenase (ethylene-forming)</fullName>
    </alternativeName>
    <alternativeName>
        <fullName evidence="8">2-oxoglutarate/L-arginine monooxygenase/decarboxylase (succinate-forming)</fullName>
    </alternativeName>
</protein>
<evidence type="ECO:0000256" key="8">
    <source>
        <dbReference type="ARBA" id="ARBA00031282"/>
    </source>
</evidence>
<evidence type="ECO:0000256" key="3">
    <source>
        <dbReference type="ARBA" id="ARBA00012293"/>
    </source>
</evidence>
<keyword evidence="6" id="KW-0266">Ethylene biosynthesis</keyword>
<dbReference type="SUPFAM" id="SSF51197">
    <property type="entry name" value="Clavaminate synthase-like"/>
    <property type="match status" value="1"/>
</dbReference>
<sequence>MIEIEPISFSIWQKDKQAFAKLIGDSFRETGFAIISDHTISSDVIESADKAAIDYFALPAEVKKSYADPEDGYQRGHSPMGTENAKGKSEADLKEFWHTGRALPEGSPYRKTMKDTPHVAEVPGFDAATRALYESLDAFGVELLRAIALYLDLEENWFDTRVDNGNSILRLLHYPPQLTPPPEGTERAGAHEDINLITLLLGAEEAGLQAKHRSGQWLDVNAPNGAVVVNSGDMLQRLTGGVLPSTTHRVLNPAPERAKHPRYSKPYFLHPNNDFKIEMLESCKERGGVAETPITASEFLTERLIEIGLIKA</sequence>
<evidence type="ECO:0000256" key="6">
    <source>
        <dbReference type="ARBA" id="ARBA00022666"/>
    </source>
</evidence>
<feature type="region of interest" description="Disordered" evidence="12">
    <location>
        <begin position="68"/>
        <end position="91"/>
    </location>
</feature>
<dbReference type="Pfam" id="PF03171">
    <property type="entry name" value="2OG-FeII_Oxy"/>
    <property type="match status" value="1"/>
</dbReference>
<comment type="pathway">
    <text evidence="2">Alkene biosynthesis; ethylene biosynthesis via 2-oxoglutarate.</text>
</comment>
<evidence type="ECO:0000256" key="9">
    <source>
        <dbReference type="ARBA" id="ARBA00047725"/>
    </source>
</evidence>
<organism evidence="14 15">
    <name type="scientific">Litorimonas taeanensis</name>
    <dbReference type="NCBI Taxonomy" id="568099"/>
    <lineage>
        <taxon>Bacteria</taxon>
        <taxon>Pseudomonadati</taxon>
        <taxon>Pseudomonadota</taxon>
        <taxon>Alphaproteobacteria</taxon>
        <taxon>Maricaulales</taxon>
        <taxon>Robiginitomaculaceae</taxon>
    </lineage>
</organism>
<dbReference type="GO" id="GO:0009693">
    <property type="term" value="P:ethylene biosynthetic process"/>
    <property type="evidence" value="ECO:0007669"/>
    <property type="project" value="UniProtKB-KW"/>
</dbReference>
<dbReference type="PANTHER" id="PTHR47990">
    <property type="entry name" value="2-OXOGLUTARATE (2OG) AND FE(II)-DEPENDENT OXYGENASE SUPERFAMILY PROTEIN-RELATED"/>
    <property type="match status" value="1"/>
</dbReference>